<proteinExistence type="predicted"/>
<dbReference type="Pfam" id="PF13302">
    <property type="entry name" value="Acetyltransf_3"/>
    <property type="match status" value="1"/>
</dbReference>
<gene>
    <name evidence="2" type="ORF">PSEHALCIP103_02637</name>
</gene>
<dbReference type="SUPFAM" id="SSF55729">
    <property type="entry name" value="Acyl-CoA N-acyltransferases (Nat)"/>
    <property type="match status" value="1"/>
</dbReference>
<dbReference type="InterPro" id="IPR000182">
    <property type="entry name" value="GNAT_dom"/>
</dbReference>
<evidence type="ECO:0000313" key="2">
    <source>
        <dbReference type="EMBL" id="CAH9062113.1"/>
    </source>
</evidence>
<comment type="caution">
    <text evidence="2">The sequence shown here is derived from an EMBL/GenBank/DDBJ whole genome shotgun (WGS) entry which is preliminary data.</text>
</comment>
<organism evidence="2 3">
    <name type="scientific">Pseudoalteromonas haloplanktis</name>
    <name type="common">Alteromonas haloplanktis</name>
    <dbReference type="NCBI Taxonomy" id="228"/>
    <lineage>
        <taxon>Bacteria</taxon>
        <taxon>Pseudomonadati</taxon>
        <taxon>Pseudomonadota</taxon>
        <taxon>Gammaproteobacteria</taxon>
        <taxon>Alteromonadales</taxon>
        <taxon>Pseudoalteromonadaceae</taxon>
        <taxon>Pseudoalteromonas</taxon>
    </lineage>
</organism>
<dbReference type="PANTHER" id="PTHR43792:SF1">
    <property type="entry name" value="N-ACETYLTRANSFERASE DOMAIN-CONTAINING PROTEIN"/>
    <property type="match status" value="1"/>
</dbReference>
<dbReference type="AlphaFoldDB" id="A0A9W4VT36"/>
<feature type="domain" description="N-acetyltransferase" evidence="1">
    <location>
        <begin position="10"/>
        <end position="170"/>
    </location>
</feature>
<dbReference type="InterPro" id="IPR051531">
    <property type="entry name" value="N-acetyltransferase"/>
</dbReference>
<dbReference type="InterPro" id="IPR016181">
    <property type="entry name" value="Acyl_CoA_acyltransferase"/>
</dbReference>
<accession>A0A9W4VT36</accession>
<protein>
    <recommendedName>
        <fullName evidence="1">N-acetyltransferase domain-containing protein</fullName>
    </recommendedName>
</protein>
<evidence type="ECO:0000259" key="1">
    <source>
        <dbReference type="PROSITE" id="PS51186"/>
    </source>
</evidence>
<dbReference type="Gene3D" id="3.40.630.30">
    <property type="match status" value="1"/>
</dbReference>
<dbReference type="RefSeq" id="WP_024600928.1">
    <property type="nucleotide sequence ID" value="NZ_CAMAPB010000040.1"/>
</dbReference>
<dbReference type="PANTHER" id="PTHR43792">
    <property type="entry name" value="GNAT FAMILY, PUTATIVE (AFU_ORTHOLOGUE AFUA_3G00765)-RELATED-RELATED"/>
    <property type="match status" value="1"/>
</dbReference>
<evidence type="ECO:0000313" key="3">
    <source>
        <dbReference type="Proteomes" id="UP001152447"/>
    </source>
</evidence>
<reference evidence="2" key="1">
    <citation type="submission" date="2022-07" db="EMBL/GenBank/DDBJ databases">
        <authorList>
            <person name="Criscuolo A."/>
        </authorList>
    </citation>
    <scope>NUCLEOTIDE SEQUENCE</scope>
    <source>
        <strain evidence="2">CIP103197</strain>
    </source>
</reference>
<dbReference type="GO" id="GO:0016747">
    <property type="term" value="F:acyltransferase activity, transferring groups other than amino-acyl groups"/>
    <property type="evidence" value="ECO:0007669"/>
    <property type="project" value="InterPro"/>
</dbReference>
<name>A0A9W4VT36_PSEHA</name>
<keyword evidence="3" id="KW-1185">Reference proteome</keyword>
<sequence length="172" mass="19400">MNIAFTTERLHIRFAQIADAAELLKLVNQANFTKYIGDKGIYTLDDAKKYIKDSFISAHKQHGFGPYIIALHDETLVGIVGFYQRAVLQYPDLGFALKDGFEKKGYIFEAANTLLNHRQNLGINQVTAIARCDNRASKNVLQKLGFKTQGQVFIESTNIAVDVLYLLNTERN</sequence>
<dbReference type="EMBL" id="CAMAPB010000040">
    <property type="protein sequence ID" value="CAH9062113.1"/>
    <property type="molecule type" value="Genomic_DNA"/>
</dbReference>
<dbReference type="PROSITE" id="PS51186">
    <property type="entry name" value="GNAT"/>
    <property type="match status" value="1"/>
</dbReference>
<dbReference type="Proteomes" id="UP001152447">
    <property type="component" value="Unassembled WGS sequence"/>
</dbReference>